<proteinExistence type="predicted"/>
<dbReference type="Pfam" id="PF00076">
    <property type="entry name" value="RRM_1"/>
    <property type="match status" value="1"/>
</dbReference>
<dbReference type="SMART" id="SM00360">
    <property type="entry name" value="RRM"/>
    <property type="match status" value="1"/>
</dbReference>
<organism evidence="5 6">
    <name type="scientific">Aphidius gifuensis</name>
    <name type="common">Parasitoid wasp</name>
    <dbReference type="NCBI Taxonomy" id="684658"/>
    <lineage>
        <taxon>Eukaryota</taxon>
        <taxon>Metazoa</taxon>
        <taxon>Ecdysozoa</taxon>
        <taxon>Arthropoda</taxon>
        <taxon>Hexapoda</taxon>
        <taxon>Insecta</taxon>
        <taxon>Pterygota</taxon>
        <taxon>Neoptera</taxon>
        <taxon>Endopterygota</taxon>
        <taxon>Hymenoptera</taxon>
        <taxon>Apocrita</taxon>
        <taxon>Ichneumonoidea</taxon>
        <taxon>Braconidae</taxon>
        <taxon>Aphidiinae</taxon>
        <taxon>Aphidius</taxon>
    </lineage>
</organism>
<keyword evidence="1 2" id="KW-0694">RNA-binding</keyword>
<feature type="coiled-coil region" evidence="3">
    <location>
        <begin position="147"/>
        <end position="174"/>
    </location>
</feature>
<name>A0A835CQS5_APHGI</name>
<evidence type="ECO:0000256" key="1">
    <source>
        <dbReference type="ARBA" id="ARBA00022884"/>
    </source>
</evidence>
<dbReference type="CDD" id="cd00590">
    <property type="entry name" value="RRM_SF"/>
    <property type="match status" value="1"/>
</dbReference>
<dbReference type="EMBL" id="JACMRX010000003">
    <property type="protein sequence ID" value="KAF7992552.1"/>
    <property type="molecule type" value="Genomic_DNA"/>
</dbReference>
<gene>
    <name evidence="5" type="ORF">HCN44_004896</name>
</gene>
<feature type="domain" description="RRM" evidence="4">
    <location>
        <begin position="29"/>
        <end position="111"/>
    </location>
</feature>
<keyword evidence="6" id="KW-1185">Reference proteome</keyword>
<evidence type="ECO:0000259" key="4">
    <source>
        <dbReference type="PROSITE" id="PS50102"/>
    </source>
</evidence>
<sequence length="183" mass="20625">MENSDKSKELNGTLIVDTKIKITAVPHITTIKIRNVPQNITDNDLKEAFSQFGYIEKAYVHLDCDGVPKGKGTVVFKDLESVAVAVAACTDYNFFLHESCIVPLIVTRVKKNKTVVQINDDINNDFVIDPFFTTRNGARDFDGLDDVEKNKEALQQLKNTQIKIKEEVESLVKKIWQSLNPPD</sequence>
<evidence type="ECO:0000313" key="6">
    <source>
        <dbReference type="Proteomes" id="UP000639338"/>
    </source>
</evidence>
<dbReference type="SUPFAM" id="SSF54928">
    <property type="entry name" value="RNA-binding domain, RBD"/>
    <property type="match status" value="1"/>
</dbReference>
<comment type="caution">
    <text evidence="5">The sequence shown here is derived from an EMBL/GenBank/DDBJ whole genome shotgun (WGS) entry which is preliminary data.</text>
</comment>
<dbReference type="InterPro" id="IPR000504">
    <property type="entry name" value="RRM_dom"/>
</dbReference>
<dbReference type="PROSITE" id="PS50102">
    <property type="entry name" value="RRM"/>
    <property type="match status" value="1"/>
</dbReference>
<reference evidence="5 6" key="1">
    <citation type="submission" date="2020-08" db="EMBL/GenBank/DDBJ databases">
        <title>Aphidius gifuensis genome sequencing and assembly.</title>
        <authorList>
            <person name="Du Z."/>
        </authorList>
    </citation>
    <scope>NUCLEOTIDE SEQUENCE [LARGE SCALE GENOMIC DNA]</scope>
    <source>
        <strain evidence="5">YNYX2018</strain>
        <tissue evidence="5">Adults</tissue>
    </source>
</reference>
<dbReference type="AlphaFoldDB" id="A0A835CQS5"/>
<evidence type="ECO:0000256" key="3">
    <source>
        <dbReference type="SAM" id="Coils"/>
    </source>
</evidence>
<protein>
    <recommendedName>
        <fullName evidence="4">RRM domain-containing protein</fullName>
    </recommendedName>
</protein>
<accession>A0A835CQS5</accession>
<dbReference type="Proteomes" id="UP000639338">
    <property type="component" value="Unassembled WGS sequence"/>
</dbReference>
<evidence type="ECO:0000313" key="5">
    <source>
        <dbReference type="EMBL" id="KAF7992552.1"/>
    </source>
</evidence>
<dbReference type="InterPro" id="IPR012677">
    <property type="entry name" value="Nucleotide-bd_a/b_plait_sf"/>
</dbReference>
<dbReference type="Gene3D" id="3.30.70.330">
    <property type="match status" value="1"/>
</dbReference>
<evidence type="ECO:0000256" key="2">
    <source>
        <dbReference type="PROSITE-ProRule" id="PRU00176"/>
    </source>
</evidence>
<keyword evidence="3" id="KW-0175">Coiled coil</keyword>
<dbReference type="GO" id="GO:0003723">
    <property type="term" value="F:RNA binding"/>
    <property type="evidence" value="ECO:0007669"/>
    <property type="project" value="UniProtKB-UniRule"/>
</dbReference>
<dbReference type="InterPro" id="IPR035979">
    <property type="entry name" value="RBD_domain_sf"/>
</dbReference>